<protein>
    <submittedName>
        <fullName evidence="1">Uncharacterized protein</fullName>
    </submittedName>
</protein>
<evidence type="ECO:0000313" key="1">
    <source>
        <dbReference type="EMBL" id="MED6292751.1"/>
    </source>
</evidence>
<evidence type="ECO:0000313" key="2">
    <source>
        <dbReference type="Proteomes" id="UP001352852"/>
    </source>
</evidence>
<accession>A0ABU7F0F7</accession>
<sequence>MNLAHPPPCSPSQVRTPVACLPPGNHLPHTTIVNLAPVHHLWAVLLVPRCHDLLSHLAVHLPSTSEVLLVTDSCKHY</sequence>
<organism evidence="1 2">
    <name type="scientific">Characodon lateralis</name>
    <dbReference type="NCBI Taxonomy" id="208331"/>
    <lineage>
        <taxon>Eukaryota</taxon>
        <taxon>Metazoa</taxon>
        <taxon>Chordata</taxon>
        <taxon>Craniata</taxon>
        <taxon>Vertebrata</taxon>
        <taxon>Euteleostomi</taxon>
        <taxon>Actinopterygii</taxon>
        <taxon>Neopterygii</taxon>
        <taxon>Teleostei</taxon>
        <taxon>Neoteleostei</taxon>
        <taxon>Acanthomorphata</taxon>
        <taxon>Ovalentaria</taxon>
        <taxon>Atherinomorphae</taxon>
        <taxon>Cyprinodontiformes</taxon>
        <taxon>Goodeidae</taxon>
        <taxon>Characodon</taxon>
    </lineage>
</organism>
<name>A0ABU7F0F7_9TELE</name>
<dbReference type="Proteomes" id="UP001352852">
    <property type="component" value="Unassembled WGS sequence"/>
</dbReference>
<proteinExistence type="predicted"/>
<comment type="caution">
    <text evidence="1">The sequence shown here is derived from an EMBL/GenBank/DDBJ whole genome shotgun (WGS) entry which is preliminary data.</text>
</comment>
<gene>
    <name evidence="1" type="ORF">CHARACLAT_003686</name>
</gene>
<dbReference type="EMBL" id="JAHUTJ010073936">
    <property type="protein sequence ID" value="MED6292751.1"/>
    <property type="molecule type" value="Genomic_DNA"/>
</dbReference>
<keyword evidence="2" id="KW-1185">Reference proteome</keyword>
<reference evidence="1 2" key="1">
    <citation type="submission" date="2021-06" db="EMBL/GenBank/DDBJ databases">
        <authorList>
            <person name="Palmer J.M."/>
        </authorList>
    </citation>
    <scope>NUCLEOTIDE SEQUENCE [LARGE SCALE GENOMIC DNA]</scope>
    <source>
        <strain evidence="1 2">CL_MEX2019</strain>
        <tissue evidence="1">Muscle</tissue>
    </source>
</reference>